<dbReference type="Proteomes" id="UP001221142">
    <property type="component" value="Unassembled WGS sequence"/>
</dbReference>
<feature type="compositionally biased region" description="Polar residues" evidence="1">
    <location>
        <begin position="20"/>
        <end position="37"/>
    </location>
</feature>
<organism evidence="2 3">
    <name type="scientific">Roridomyces roridus</name>
    <dbReference type="NCBI Taxonomy" id="1738132"/>
    <lineage>
        <taxon>Eukaryota</taxon>
        <taxon>Fungi</taxon>
        <taxon>Dikarya</taxon>
        <taxon>Basidiomycota</taxon>
        <taxon>Agaricomycotina</taxon>
        <taxon>Agaricomycetes</taxon>
        <taxon>Agaricomycetidae</taxon>
        <taxon>Agaricales</taxon>
        <taxon>Marasmiineae</taxon>
        <taxon>Mycenaceae</taxon>
        <taxon>Roridomyces</taxon>
    </lineage>
</organism>
<evidence type="ECO:0000256" key="1">
    <source>
        <dbReference type="SAM" id="MobiDB-lite"/>
    </source>
</evidence>
<accession>A0AAD7B033</accession>
<evidence type="ECO:0008006" key="4">
    <source>
        <dbReference type="Google" id="ProtNLM"/>
    </source>
</evidence>
<protein>
    <recommendedName>
        <fullName evidence="4">Pheromone</fullName>
    </recommendedName>
</protein>
<dbReference type="InterPro" id="IPR012597">
    <property type="entry name" value="Pheromone"/>
</dbReference>
<name>A0AAD7B033_9AGAR</name>
<evidence type="ECO:0000313" key="2">
    <source>
        <dbReference type="EMBL" id="KAJ7606429.1"/>
    </source>
</evidence>
<keyword evidence="3" id="KW-1185">Reference proteome</keyword>
<proteinExistence type="predicted"/>
<gene>
    <name evidence="2" type="ORF">FB45DRAFT_1068549</name>
</gene>
<sequence length="50" mass="5087">MDSFTPFDLPMAAAGVASMDDNTSSAPTSSVPVDSEAYQSGNPDAFCVIA</sequence>
<dbReference type="Pfam" id="PF08015">
    <property type="entry name" value="Pheromone"/>
    <property type="match status" value="1"/>
</dbReference>
<dbReference type="AlphaFoldDB" id="A0AAD7B033"/>
<dbReference type="EMBL" id="JARKIF010000058">
    <property type="protein sequence ID" value="KAJ7606429.1"/>
    <property type="molecule type" value="Genomic_DNA"/>
</dbReference>
<reference evidence="2" key="1">
    <citation type="submission" date="2023-03" db="EMBL/GenBank/DDBJ databases">
        <title>Massive genome expansion in bonnet fungi (Mycena s.s.) driven by repeated elements and novel gene families across ecological guilds.</title>
        <authorList>
            <consortium name="Lawrence Berkeley National Laboratory"/>
            <person name="Harder C.B."/>
            <person name="Miyauchi S."/>
            <person name="Viragh M."/>
            <person name="Kuo A."/>
            <person name="Thoen E."/>
            <person name="Andreopoulos B."/>
            <person name="Lu D."/>
            <person name="Skrede I."/>
            <person name="Drula E."/>
            <person name="Henrissat B."/>
            <person name="Morin E."/>
            <person name="Kohler A."/>
            <person name="Barry K."/>
            <person name="LaButti K."/>
            <person name="Morin E."/>
            <person name="Salamov A."/>
            <person name="Lipzen A."/>
            <person name="Mereny Z."/>
            <person name="Hegedus B."/>
            <person name="Baldrian P."/>
            <person name="Stursova M."/>
            <person name="Weitz H."/>
            <person name="Taylor A."/>
            <person name="Grigoriev I.V."/>
            <person name="Nagy L.G."/>
            <person name="Martin F."/>
            <person name="Kauserud H."/>
        </authorList>
    </citation>
    <scope>NUCLEOTIDE SEQUENCE</scope>
    <source>
        <strain evidence="2">9284</strain>
    </source>
</reference>
<dbReference type="GO" id="GO:0016020">
    <property type="term" value="C:membrane"/>
    <property type="evidence" value="ECO:0007669"/>
    <property type="project" value="InterPro"/>
</dbReference>
<evidence type="ECO:0000313" key="3">
    <source>
        <dbReference type="Proteomes" id="UP001221142"/>
    </source>
</evidence>
<dbReference type="GO" id="GO:0000772">
    <property type="term" value="F:mating pheromone activity"/>
    <property type="evidence" value="ECO:0007669"/>
    <property type="project" value="InterPro"/>
</dbReference>
<feature type="region of interest" description="Disordered" evidence="1">
    <location>
        <begin position="18"/>
        <end position="37"/>
    </location>
</feature>
<comment type="caution">
    <text evidence="2">The sequence shown here is derived from an EMBL/GenBank/DDBJ whole genome shotgun (WGS) entry which is preliminary data.</text>
</comment>